<dbReference type="InterPro" id="IPR001547">
    <property type="entry name" value="Glyco_hydro_5"/>
</dbReference>
<dbReference type="EMBL" id="JANAVB010033017">
    <property type="protein sequence ID" value="KAJ6809435.1"/>
    <property type="molecule type" value="Genomic_DNA"/>
</dbReference>
<evidence type="ECO:0000313" key="8">
    <source>
        <dbReference type="Proteomes" id="UP001140949"/>
    </source>
</evidence>
<dbReference type="InterPro" id="IPR035992">
    <property type="entry name" value="Ricin_B-like_lectins"/>
</dbReference>
<dbReference type="GO" id="GO:0000272">
    <property type="term" value="P:polysaccharide catabolic process"/>
    <property type="evidence" value="ECO:0007669"/>
    <property type="project" value="InterPro"/>
</dbReference>
<name>A0AAX6F0E0_IRIPA</name>
<gene>
    <name evidence="7" type="ORF">M6B38_160690</name>
</gene>
<dbReference type="InterPro" id="IPR017853">
    <property type="entry name" value="GH"/>
</dbReference>
<evidence type="ECO:0000259" key="6">
    <source>
        <dbReference type="Pfam" id="PF00150"/>
    </source>
</evidence>
<organism evidence="7 8">
    <name type="scientific">Iris pallida</name>
    <name type="common">Sweet iris</name>
    <dbReference type="NCBI Taxonomy" id="29817"/>
    <lineage>
        <taxon>Eukaryota</taxon>
        <taxon>Viridiplantae</taxon>
        <taxon>Streptophyta</taxon>
        <taxon>Embryophyta</taxon>
        <taxon>Tracheophyta</taxon>
        <taxon>Spermatophyta</taxon>
        <taxon>Magnoliopsida</taxon>
        <taxon>Liliopsida</taxon>
        <taxon>Asparagales</taxon>
        <taxon>Iridaceae</taxon>
        <taxon>Iridoideae</taxon>
        <taxon>Irideae</taxon>
        <taxon>Iris</taxon>
    </lineage>
</organism>
<comment type="caution">
    <text evidence="7">The sequence shown here is derived from an EMBL/GenBank/DDBJ whole genome shotgun (WGS) entry which is preliminary data.</text>
</comment>
<keyword evidence="3 4" id="KW-0326">Glycosidase</keyword>
<evidence type="ECO:0000256" key="3">
    <source>
        <dbReference type="ARBA" id="ARBA00023295"/>
    </source>
</evidence>
<dbReference type="PANTHER" id="PTHR31263">
    <property type="entry name" value="CELLULASE FAMILY PROTEIN (AFU_ORTHOLOGUE AFUA_5G14560)"/>
    <property type="match status" value="1"/>
</dbReference>
<feature type="domain" description="Glycoside hydrolase family 5" evidence="6">
    <location>
        <begin position="65"/>
        <end position="345"/>
    </location>
</feature>
<protein>
    <recommendedName>
        <fullName evidence="6">Glycoside hydrolase family 5 domain-containing protein</fullName>
    </recommendedName>
</protein>
<proteinExistence type="inferred from homology"/>
<keyword evidence="8" id="KW-1185">Reference proteome</keyword>
<dbReference type="SUPFAM" id="SSF51445">
    <property type="entry name" value="(Trans)glycosidases"/>
    <property type="match status" value="1"/>
</dbReference>
<comment type="similarity">
    <text evidence="1 4">Belongs to the glycosyl hydrolase 5 (cellulase A) family.</text>
</comment>
<accession>A0AAX6F0E0</accession>
<dbReference type="Proteomes" id="UP001140949">
    <property type="component" value="Unassembled WGS sequence"/>
</dbReference>
<feature type="chain" id="PRO_5043533893" description="Glycoside hydrolase family 5 domain-containing protein" evidence="5">
    <location>
        <begin position="21"/>
        <end position="562"/>
    </location>
</feature>
<dbReference type="Pfam" id="PF00150">
    <property type="entry name" value="Cellulase"/>
    <property type="match status" value="1"/>
</dbReference>
<evidence type="ECO:0000256" key="1">
    <source>
        <dbReference type="ARBA" id="ARBA00005641"/>
    </source>
</evidence>
<evidence type="ECO:0000313" key="7">
    <source>
        <dbReference type="EMBL" id="KAJ6809435.1"/>
    </source>
</evidence>
<sequence>MKPLFFFSFFFLFFFQASSSSSSFPLSTSGRWIVDSGGRRAKLACVNWAAHLEAAAAEGLSRRPLDAISKGVASAGFNCVRLTWPTRLLTDASYASLTVRRSLAGLALLDAAAGVALNNPDLLDLTLPQAFQAVVSNLASNGIMVILDNQITRPGWCCSKYDGNGFFGDIYFDPDEWLEGLTMMATLFKTSNNVVGMSLRNELRGPYQNVSQWYRYMQKGAEAVHSANPNVLVILSGLDYDKDLSFLLEKQVELTFTGKLVFEVHWYGFSDGGDWDNGIINEVCANAARNFTRNGGFLLDQGWPLFLSEFGADVSGTHVSDNRFLSCLVSVASELDLDWALWALQGSYYVREGQRDYDESYGILSWDWCNLRNADFLQRISALQSPFQGPGLSNLSPYNIIFHPLTGLCVLKKSLSEPLQLGACSASEAWSYASSRSNIVLKETDVCLQAEGPGEHARLGVICGQANSIWEQISDSGMQLSSQLPGDGGALCLDVDPDGALVTNPCKCLSQNGTTCSPESQWFKFVTSTRDLVGEDGSYLNSVSQGTRPVGFISLLEEMVQV</sequence>
<keyword evidence="5" id="KW-0732">Signal</keyword>
<dbReference type="GO" id="GO:0004553">
    <property type="term" value="F:hydrolase activity, hydrolyzing O-glycosyl compounds"/>
    <property type="evidence" value="ECO:0007669"/>
    <property type="project" value="InterPro"/>
</dbReference>
<dbReference type="Gene3D" id="3.20.20.80">
    <property type="entry name" value="Glycosidases"/>
    <property type="match status" value="1"/>
</dbReference>
<reference evidence="7" key="2">
    <citation type="submission" date="2023-04" db="EMBL/GenBank/DDBJ databases">
        <authorList>
            <person name="Bruccoleri R.E."/>
            <person name="Oakeley E.J."/>
            <person name="Faust A.-M."/>
            <person name="Dessus-Babus S."/>
            <person name="Altorfer M."/>
            <person name="Burckhardt D."/>
            <person name="Oertli M."/>
            <person name="Naumann U."/>
            <person name="Petersen F."/>
            <person name="Wong J."/>
        </authorList>
    </citation>
    <scope>NUCLEOTIDE SEQUENCE</scope>
    <source>
        <strain evidence="7">GSM-AAB239-AS_SAM_17_03QT</strain>
        <tissue evidence="7">Leaf</tissue>
    </source>
</reference>
<evidence type="ECO:0000256" key="5">
    <source>
        <dbReference type="SAM" id="SignalP"/>
    </source>
</evidence>
<evidence type="ECO:0000256" key="4">
    <source>
        <dbReference type="RuleBase" id="RU361153"/>
    </source>
</evidence>
<dbReference type="AlphaFoldDB" id="A0AAX6F0E0"/>
<feature type="signal peptide" evidence="5">
    <location>
        <begin position="1"/>
        <end position="20"/>
    </location>
</feature>
<dbReference type="PANTHER" id="PTHR31263:SF66">
    <property type="entry name" value="OS04G0481000 PROTEIN"/>
    <property type="match status" value="1"/>
</dbReference>
<evidence type="ECO:0000256" key="2">
    <source>
        <dbReference type="ARBA" id="ARBA00022801"/>
    </source>
</evidence>
<keyword evidence="2 4" id="KW-0378">Hydrolase</keyword>
<dbReference type="SUPFAM" id="SSF50370">
    <property type="entry name" value="Ricin B-like lectins"/>
    <property type="match status" value="1"/>
</dbReference>
<reference evidence="7" key="1">
    <citation type="journal article" date="2023" name="GigaByte">
        <title>Genome assembly of the bearded iris, Iris pallida Lam.</title>
        <authorList>
            <person name="Bruccoleri R.E."/>
            <person name="Oakeley E.J."/>
            <person name="Faust A.M.E."/>
            <person name="Altorfer M."/>
            <person name="Dessus-Babus S."/>
            <person name="Burckhardt D."/>
            <person name="Oertli M."/>
            <person name="Naumann U."/>
            <person name="Petersen F."/>
            <person name="Wong J."/>
        </authorList>
    </citation>
    <scope>NUCLEOTIDE SEQUENCE</scope>
    <source>
        <strain evidence="7">GSM-AAB239-AS_SAM_17_03QT</strain>
    </source>
</reference>